<dbReference type="SMART" id="SM00728">
    <property type="entry name" value="ChW"/>
    <property type="match status" value="6"/>
</dbReference>
<dbReference type="SUPFAM" id="SSF49373">
    <property type="entry name" value="Invasin/intimin cell-adhesion fragments"/>
    <property type="match status" value="1"/>
</dbReference>
<feature type="chain" id="PRO_5009178058" description="BIG2 domain-containing protein" evidence="1">
    <location>
        <begin position="25"/>
        <end position="607"/>
    </location>
</feature>
<gene>
    <name evidence="3" type="ORF">BCR25_15670</name>
</gene>
<evidence type="ECO:0000256" key="1">
    <source>
        <dbReference type="SAM" id="SignalP"/>
    </source>
</evidence>
<organism evidence="3 4">
    <name type="scientific">Enterococcus termitis</name>
    <dbReference type="NCBI Taxonomy" id="332950"/>
    <lineage>
        <taxon>Bacteria</taxon>
        <taxon>Bacillati</taxon>
        <taxon>Bacillota</taxon>
        <taxon>Bacilli</taxon>
        <taxon>Lactobacillales</taxon>
        <taxon>Enterococcaceae</taxon>
        <taxon>Enterococcus</taxon>
    </lineage>
</organism>
<feature type="signal peptide" evidence="1">
    <location>
        <begin position="1"/>
        <end position="24"/>
    </location>
</feature>
<dbReference type="InterPro" id="IPR035940">
    <property type="entry name" value="CAP_sf"/>
</dbReference>
<dbReference type="InterPro" id="IPR022038">
    <property type="entry name" value="Ig-like_bact"/>
</dbReference>
<dbReference type="InterPro" id="IPR006637">
    <property type="entry name" value="ChW"/>
</dbReference>
<sequence length="607" mass="66625">MRKIGIFFGFMLIFSVGSIGEANAATADSVTYSVHGQDYGWQKQVDNGAMAGSTGKNKRLEAMKLNVVGDGGITYQLHGQDYGWQSWKKDGEIGGSIGTGKRVEALKIQLTGNIKNKYDILYRVHGQDYGWQNWKRNGELAGTTGQKKKIEAIEIRLVAKSPQVYYSVHGQDYGWQSQVADGITAGTIGKNKRMEALKINVVGGGGITYQLHGQDYGWQTWRSDGALGGTLGNKKQVEAIKIDLTGNLKQTHDIYYRVHGQDYGWQSWKKNTELAGTIGQKKKLEAIEVKLVEKPIPVTSISLNSSKNKIDMKIGESQIQLNTSILPSNSTDQRVRFISSNSAVAEVSNSGLVTGKSTGKTVITAETVDGKKTDTIEIEVLGRGQIFTKNTEIAWGSSWNYLDNIVKAVDEYGQPIPLNEITILGTVDTSKFGYQTVAFGHPKVSGFPPVTIKVLARKRDANKVRQEYLRLVNVERQKNGVNPISVNTLLEAGSAVRVDELVTKFSYVRPNGQPASTAISLSSGHSFRYGTLAYPVKLTNTGNDTDQELAKKLFDATYLGQTTDLNGNNTPNSIRFLDKDRETLGLAFKEIEGKECLGHVFIGGRYT</sequence>
<comment type="caution">
    <text evidence="3">The sequence shown here is derived from an EMBL/GenBank/DDBJ whole genome shotgun (WGS) entry which is preliminary data.</text>
</comment>
<dbReference type="Pfam" id="PF02368">
    <property type="entry name" value="Big_2"/>
    <property type="match status" value="1"/>
</dbReference>
<dbReference type="Gene3D" id="2.60.40.1080">
    <property type="match status" value="1"/>
</dbReference>
<feature type="domain" description="BIG2" evidence="2">
    <location>
        <begin position="297"/>
        <end position="377"/>
    </location>
</feature>
<dbReference type="AlphaFoldDB" id="A0A1E5H1Y1"/>
<dbReference type="InterPro" id="IPR003343">
    <property type="entry name" value="Big_2"/>
</dbReference>
<protein>
    <recommendedName>
        <fullName evidence="2">BIG2 domain-containing protein</fullName>
    </recommendedName>
</protein>
<reference evidence="4" key="1">
    <citation type="submission" date="2016-09" db="EMBL/GenBank/DDBJ databases">
        <authorList>
            <person name="Gulvik C.A."/>
        </authorList>
    </citation>
    <scope>NUCLEOTIDE SEQUENCE [LARGE SCALE GENOMIC DNA]</scope>
    <source>
        <strain evidence="4">LMG 8895</strain>
    </source>
</reference>
<dbReference type="Gene3D" id="3.40.33.10">
    <property type="entry name" value="CAP"/>
    <property type="match status" value="1"/>
</dbReference>
<evidence type="ECO:0000259" key="2">
    <source>
        <dbReference type="SMART" id="SM00635"/>
    </source>
</evidence>
<proteinExistence type="predicted"/>
<keyword evidence="1" id="KW-0732">Signal</keyword>
<dbReference type="Proteomes" id="UP000095094">
    <property type="component" value="Unassembled WGS sequence"/>
</dbReference>
<keyword evidence="4" id="KW-1185">Reference proteome</keyword>
<name>A0A1E5H1Y1_9ENTE</name>
<accession>A0A1E5H1Y1</accession>
<evidence type="ECO:0000313" key="3">
    <source>
        <dbReference type="EMBL" id="OEG18640.1"/>
    </source>
</evidence>
<dbReference type="RefSeq" id="WP_069662489.1">
    <property type="nucleotide sequence ID" value="NZ_JBHUJJ010000002.1"/>
</dbReference>
<dbReference type="Pfam" id="PF07523">
    <property type="entry name" value="Big_3"/>
    <property type="match status" value="1"/>
</dbReference>
<evidence type="ECO:0000313" key="4">
    <source>
        <dbReference type="Proteomes" id="UP000095094"/>
    </source>
</evidence>
<dbReference type="SMART" id="SM00635">
    <property type="entry name" value="BID_2"/>
    <property type="match status" value="1"/>
</dbReference>
<dbReference type="Pfam" id="PF07538">
    <property type="entry name" value="ChW"/>
    <property type="match status" value="6"/>
</dbReference>
<dbReference type="InterPro" id="IPR008964">
    <property type="entry name" value="Invasin/intimin_cell_adhesion"/>
</dbReference>
<dbReference type="EMBL" id="MIJY01000005">
    <property type="protein sequence ID" value="OEG18640.1"/>
    <property type="molecule type" value="Genomic_DNA"/>
</dbReference>